<feature type="transmembrane region" description="Helical" evidence="1">
    <location>
        <begin position="38"/>
        <end position="63"/>
    </location>
</feature>
<keyword evidence="1" id="KW-1133">Transmembrane helix</keyword>
<organism evidence="2 3">
    <name type="scientific">Apiosordaria backusii</name>
    <dbReference type="NCBI Taxonomy" id="314023"/>
    <lineage>
        <taxon>Eukaryota</taxon>
        <taxon>Fungi</taxon>
        <taxon>Dikarya</taxon>
        <taxon>Ascomycota</taxon>
        <taxon>Pezizomycotina</taxon>
        <taxon>Sordariomycetes</taxon>
        <taxon>Sordariomycetidae</taxon>
        <taxon>Sordariales</taxon>
        <taxon>Lasiosphaeriaceae</taxon>
        <taxon>Apiosordaria</taxon>
    </lineage>
</organism>
<sequence length="73" mass="8684">MNIDIIPFGGDVLYLKGVVGLNCHFLGILKLKLYILSYYLYNLLTLTFLIFIDFFGNFLYLFYPLLYFNYFKS</sequence>
<keyword evidence="3" id="KW-1185">Reference proteome</keyword>
<name>A0AA40ES99_9PEZI</name>
<comment type="caution">
    <text evidence="2">The sequence shown here is derived from an EMBL/GenBank/DDBJ whole genome shotgun (WGS) entry which is preliminary data.</text>
</comment>
<evidence type="ECO:0000256" key="1">
    <source>
        <dbReference type="SAM" id="Phobius"/>
    </source>
</evidence>
<feature type="transmembrane region" description="Helical" evidence="1">
    <location>
        <begin position="12"/>
        <end position="31"/>
    </location>
</feature>
<reference evidence="2" key="1">
    <citation type="submission" date="2023-06" db="EMBL/GenBank/DDBJ databases">
        <title>Genome-scale phylogeny and comparative genomics of the fungal order Sordariales.</title>
        <authorList>
            <consortium name="Lawrence Berkeley National Laboratory"/>
            <person name="Hensen N."/>
            <person name="Bonometti L."/>
            <person name="Westerberg I."/>
            <person name="Brannstrom I.O."/>
            <person name="Guillou S."/>
            <person name="Cros-Aarteil S."/>
            <person name="Calhoun S."/>
            <person name="Haridas S."/>
            <person name="Kuo A."/>
            <person name="Mondo S."/>
            <person name="Pangilinan J."/>
            <person name="Riley R."/>
            <person name="Labutti K."/>
            <person name="Andreopoulos B."/>
            <person name="Lipzen A."/>
            <person name="Chen C."/>
            <person name="Yanf M."/>
            <person name="Daum C."/>
            <person name="Ng V."/>
            <person name="Clum A."/>
            <person name="Steindorff A."/>
            <person name="Ohm R."/>
            <person name="Martin F."/>
            <person name="Silar P."/>
            <person name="Natvig D."/>
            <person name="Lalanne C."/>
            <person name="Gautier V."/>
            <person name="Ament-Velasquez S.L."/>
            <person name="Kruys A."/>
            <person name="Hutchinson M.I."/>
            <person name="Powell A.J."/>
            <person name="Barry K."/>
            <person name="Miller A.N."/>
            <person name="Grigoriev I.V."/>
            <person name="Debuchy R."/>
            <person name="Gladieux P."/>
            <person name="Thoren M.H."/>
            <person name="Johannesson H."/>
        </authorList>
    </citation>
    <scope>NUCLEOTIDE SEQUENCE</scope>
    <source>
        <strain evidence="2">CBS 540.89</strain>
    </source>
</reference>
<proteinExistence type="predicted"/>
<dbReference type="AlphaFoldDB" id="A0AA40ES99"/>
<protein>
    <submittedName>
        <fullName evidence="2">Uncharacterized protein</fullName>
    </submittedName>
</protein>
<dbReference type="Proteomes" id="UP001172159">
    <property type="component" value="Unassembled WGS sequence"/>
</dbReference>
<dbReference type="EMBL" id="JAUKTV010000002">
    <property type="protein sequence ID" value="KAK0744581.1"/>
    <property type="molecule type" value="Genomic_DNA"/>
</dbReference>
<gene>
    <name evidence="2" type="ORF">B0T21DRAFT_358031</name>
</gene>
<evidence type="ECO:0000313" key="2">
    <source>
        <dbReference type="EMBL" id="KAK0744581.1"/>
    </source>
</evidence>
<evidence type="ECO:0000313" key="3">
    <source>
        <dbReference type="Proteomes" id="UP001172159"/>
    </source>
</evidence>
<keyword evidence="1" id="KW-0472">Membrane</keyword>
<keyword evidence="1" id="KW-0812">Transmembrane</keyword>
<accession>A0AA40ES99</accession>